<keyword evidence="3" id="KW-1185">Reference proteome</keyword>
<organism evidence="2 3">
    <name type="scientific">Alectoria fallacina</name>
    <dbReference type="NCBI Taxonomy" id="1903189"/>
    <lineage>
        <taxon>Eukaryota</taxon>
        <taxon>Fungi</taxon>
        <taxon>Dikarya</taxon>
        <taxon>Ascomycota</taxon>
        <taxon>Pezizomycotina</taxon>
        <taxon>Lecanoromycetes</taxon>
        <taxon>OSLEUM clade</taxon>
        <taxon>Lecanoromycetidae</taxon>
        <taxon>Lecanorales</taxon>
        <taxon>Lecanorineae</taxon>
        <taxon>Parmeliaceae</taxon>
        <taxon>Alectoria</taxon>
    </lineage>
</organism>
<gene>
    <name evidence="2" type="ORF">ALECFALPRED_006913</name>
</gene>
<dbReference type="Proteomes" id="UP000664203">
    <property type="component" value="Unassembled WGS sequence"/>
</dbReference>
<comment type="caution">
    <text evidence="2">The sequence shown here is derived from an EMBL/GenBank/DDBJ whole genome shotgun (WGS) entry which is preliminary data.</text>
</comment>
<dbReference type="AlphaFoldDB" id="A0A8H3G4Z1"/>
<feature type="region of interest" description="Disordered" evidence="1">
    <location>
        <begin position="405"/>
        <end position="432"/>
    </location>
</feature>
<name>A0A8H3G4Z1_9LECA</name>
<sequence length="432" mass="46252">MDPNSYQAYIVGQAGPDSPCRFGSAPSKYIQHLAKVVPLGRSVRGTGLAAGPSIAAISPYDNPYNATAGKAASPSIGLDTRAAAPVLPTAGPAVSPSIGAISRPETSALTAAGPASSPFIAADTRPITPTLSVGGDSIPSSPSHSTSRSPSPDAVALISSLANYESLSDDALYDAALEAQQAMVKWQDQYMALQTEISRMRESPYNRNNPKPNPRKLEEPEEYDRKHHNFLQQTTPNMTQTTGNNPRNTARPRATNPISKPKINGCRPRNELHIDMNEPMQPVEGKRIRKPRVLLDAATVVTAPPKDAKRLREPENNNANAPAIDQPAIKKQDTRARSITPPQWVNTACNIIKEPSAAPENLSKKRERPAKGTNQVVIKKEPKEETKGKDPVRAAAARLMWAKRQASGTNGRYGGAPKEGTVAKAKGKEGGR</sequence>
<feature type="compositionally biased region" description="Low complexity" evidence="1">
    <location>
        <begin position="137"/>
        <end position="152"/>
    </location>
</feature>
<accession>A0A8H3G4Z1</accession>
<reference evidence="2" key="1">
    <citation type="submission" date="2021-03" db="EMBL/GenBank/DDBJ databases">
        <authorList>
            <person name="Tagirdzhanova G."/>
        </authorList>
    </citation>
    <scope>NUCLEOTIDE SEQUENCE</scope>
</reference>
<evidence type="ECO:0000313" key="2">
    <source>
        <dbReference type="EMBL" id="CAF9936649.1"/>
    </source>
</evidence>
<feature type="region of interest" description="Disordered" evidence="1">
    <location>
        <begin position="356"/>
        <end position="392"/>
    </location>
</feature>
<feature type="compositionally biased region" description="Basic and acidic residues" evidence="1">
    <location>
        <begin position="378"/>
        <end position="392"/>
    </location>
</feature>
<proteinExistence type="predicted"/>
<feature type="region of interest" description="Disordered" evidence="1">
    <location>
        <begin position="119"/>
        <end position="152"/>
    </location>
</feature>
<feature type="region of interest" description="Disordered" evidence="1">
    <location>
        <begin position="201"/>
        <end position="222"/>
    </location>
</feature>
<protein>
    <submittedName>
        <fullName evidence="2">Uncharacterized protein</fullName>
    </submittedName>
</protein>
<evidence type="ECO:0000256" key="1">
    <source>
        <dbReference type="SAM" id="MobiDB-lite"/>
    </source>
</evidence>
<dbReference type="OrthoDB" id="4115400at2759"/>
<feature type="compositionally biased region" description="Polar residues" evidence="1">
    <location>
        <begin position="235"/>
        <end position="248"/>
    </location>
</feature>
<dbReference type="EMBL" id="CAJPDR010000449">
    <property type="protein sequence ID" value="CAF9936649.1"/>
    <property type="molecule type" value="Genomic_DNA"/>
</dbReference>
<evidence type="ECO:0000313" key="3">
    <source>
        <dbReference type="Proteomes" id="UP000664203"/>
    </source>
</evidence>
<feature type="region of interest" description="Disordered" evidence="1">
    <location>
        <begin position="235"/>
        <end position="269"/>
    </location>
</feature>